<keyword evidence="4" id="KW-1185">Reference proteome</keyword>
<accession>A0AA43Q7G3</accession>
<dbReference type="SUPFAM" id="SSF56925">
    <property type="entry name" value="OMPA-like"/>
    <property type="match status" value="1"/>
</dbReference>
<dbReference type="Proteomes" id="UP001160519">
    <property type="component" value="Unassembled WGS sequence"/>
</dbReference>
<dbReference type="AlphaFoldDB" id="A0AA43Q7G3"/>
<feature type="chain" id="PRO_5041312126" description="Porin family protein" evidence="2">
    <location>
        <begin position="30"/>
        <end position="298"/>
    </location>
</feature>
<dbReference type="InterPro" id="IPR011250">
    <property type="entry name" value="OMP/PagP_B-barrel"/>
</dbReference>
<sequence>MINKTKLALGIATATLTMAGALVSPQAVAGSKSQHHSEVAGMSNKVDALEAQLQAMQAEISRLRAETSRPRSSAEADKVQELDQWMTSVKSAPVAVVEKDHLFSARGGWMHLNDNRGSTSGLGGSGLGEDVLTSGTDKDAFYYGGAIDFNMNNNLFGLMDHTSFLMELGIEYSELGDRKDSGLDNVITTAALGQTVNLQQSVTVNMLRINASPKIKFMHGSKFRPWLIPVGLDMNIISPPSDAVTVLNTGMQFGAGAEYEFLKGIVIGADGRYHHTFDDVDGVDTDGFTLGGSLGFKF</sequence>
<dbReference type="EMBL" id="JAQSDF010000048">
    <property type="protein sequence ID" value="MDI1231917.1"/>
    <property type="molecule type" value="Genomic_DNA"/>
</dbReference>
<evidence type="ECO:0000313" key="3">
    <source>
        <dbReference type="EMBL" id="MDI1231917.1"/>
    </source>
</evidence>
<organism evidence="3 4">
    <name type="scientific">Candidatus Methylobacter titanis</name>
    <dbReference type="NCBI Taxonomy" id="3053457"/>
    <lineage>
        <taxon>Bacteria</taxon>
        <taxon>Pseudomonadati</taxon>
        <taxon>Pseudomonadota</taxon>
        <taxon>Gammaproteobacteria</taxon>
        <taxon>Methylococcales</taxon>
        <taxon>Methylococcaceae</taxon>
        <taxon>Methylobacter</taxon>
    </lineage>
</organism>
<dbReference type="Gene3D" id="2.40.160.20">
    <property type="match status" value="1"/>
</dbReference>
<keyword evidence="1" id="KW-0175">Coiled coil</keyword>
<evidence type="ECO:0000256" key="1">
    <source>
        <dbReference type="SAM" id="Coils"/>
    </source>
</evidence>
<feature type="coiled-coil region" evidence="1">
    <location>
        <begin position="39"/>
        <end position="66"/>
    </location>
</feature>
<protein>
    <recommendedName>
        <fullName evidence="5">Porin family protein</fullName>
    </recommendedName>
</protein>
<name>A0AA43Q7G3_9GAMM</name>
<evidence type="ECO:0008006" key="5">
    <source>
        <dbReference type="Google" id="ProtNLM"/>
    </source>
</evidence>
<reference evidence="3" key="1">
    <citation type="submission" date="2023-01" db="EMBL/GenBank/DDBJ databases">
        <title>Biogeochemical cycle of methane in antarctic sediments.</title>
        <authorList>
            <person name="Roldan D.M."/>
            <person name="Menes R.J."/>
        </authorList>
    </citation>
    <scope>NUCLEOTIDE SEQUENCE [LARGE SCALE GENOMIC DNA]</scope>
    <source>
        <strain evidence="3">K-2018 MAG008</strain>
    </source>
</reference>
<gene>
    <name evidence="3" type="ORF">PSU93_12275</name>
</gene>
<comment type="caution">
    <text evidence="3">The sequence shown here is derived from an EMBL/GenBank/DDBJ whole genome shotgun (WGS) entry which is preliminary data.</text>
</comment>
<evidence type="ECO:0000313" key="4">
    <source>
        <dbReference type="Proteomes" id="UP001160519"/>
    </source>
</evidence>
<feature type="signal peptide" evidence="2">
    <location>
        <begin position="1"/>
        <end position="29"/>
    </location>
</feature>
<proteinExistence type="predicted"/>
<evidence type="ECO:0000256" key="2">
    <source>
        <dbReference type="SAM" id="SignalP"/>
    </source>
</evidence>
<keyword evidence="2" id="KW-0732">Signal</keyword>